<sequence length="58" mass="6431">MSRALCRLNGKLNCNVSTARGASNGAGEAAYLIRNKYSLHSERSLSLYHTDIYGEIHF</sequence>
<keyword evidence="2" id="KW-1185">Reference proteome</keyword>
<evidence type="ECO:0000313" key="1">
    <source>
        <dbReference type="EMBL" id="KAL0114554.1"/>
    </source>
</evidence>
<dbReference type="AlphaFoldDB" id="A0AAW2FIS4"/>
<protein>
    <submittedName>
        <fullName evidence="1">Uncharacterized protein</fullName>
    </submittedName>
</protein>
<dbReference type="EMBL" id="JADYXP020000011">
    <property type="protein sequence ID" value="KAL0114554.1"/>
    <property type="molecule type" value="Genomic_DNA"/>
</dbReference>
<gene>
    <name evidence="1" type="ORF">PUN28_011687</name>
</gene>
<evidence type="ECO:0000313" key="2">
    <source>
        <dbReference type="Proteomes" id="UP001430953"/>
    </source>
</evidence>
<comment type="caution">
    <text evidence="1">The sequence shown here is derived from an EMBL/GenBank/DDBJ whole genome shotgun (WGS) entry which is preliminary data.</text>
</comment>
<dbReference type="Proteomes" id="UP001430953">
    <property type="component" value="Unassembled WGS sequence"/>
</dbReference>
<reference evidence="1 2" key="1">
    <citation type="submission" date="2023-03" db="EMBL/GenBank/DDBJ databases">
        <title>High recombination rates correlate with genetic variation in Cardiocondyla obscurior ants.</title>
        <authorList>
            <person name="Errbii M."/>
        </authorList>
    </citation>
    <scope>NUCLEOTIDE SEQUENCE [LARGE SCALE GENOMIC DNA]</scope>
    <source>
        <strain evidence="1">Alpha-2009</strain>
        <tissue evidence="1">Whole body</tissue>
    </source>
</reference>
<accession>A0AAW2FIS4</accession>
<name>A0AAW2FIS4_9HYME</name>
<organism evidence="1 2">
    <name type="scientific">Cardiocondyla obscurior</name>
    <dbReference type="NCBI Taxonomy" id="286306"/>
    <lineage>
        <taxon>Eukaryota</taxon>
        <taxon>Metazoa</taxon>
        <taxon>Ecdysozoa</taxon>
        <taxon>Arthropoda</taxon>
        <taxon>Hexapoda</taxon>
        <taxon>Insecta</taxon>
        <taxon>Pterygota</taxon>
        <taxon>Neoptera</taxon>
        <taxon>Endopterygota</taxon>
        <taxon>Hymenoptera</taxon>
        <taxon>Apocrita</taxon>
        <taxon>Aculeata</taxon>
        <taxon>Formicoidea</taxon>
        <taxon>Formicidae</taxon>
        <taxon>Myrmicinae</taxon>
        <taxon>Cardiocondyla</taxon>
    </lineage>
</organism>
<proteinExistence type="predicted"/>